<comment type="similarity">
    <text evidence="1">Belongs to the PPR family. PCMP-H subfamily.</text>
</comment>
<evidence type="ECO:0000313" key="3">
    <source>
        <dbReference type="EMBL" id="MCD7464038.1"/>
    </source>
</evidence>
<proteinExistence type="inferred from homology"/>
<feature type="domain" description="DYW" evidence="2">
    <location>
        <begin position="80"/>
        <end position="171"/>
    </location>
</feature>
<dbReference type="InterPro" id="IPR032867">
    <property type="entry name" value="DYW_dom"/>
</dbReference>
<reference evidence="3 4" key="1">
    <citation type="journal article" date="2021" name="BMC Genomics">
        <title>Datura genome reveals duplications of psychoactive alkaloid biosynthetic genes and high mutation rate following tissue culture.</title>
        <authorList>
            <person name="Rajewski A."/>
            <person name="Carter-House D."/>
            <person name="Stajich J."/>
            <person name="Litt A."/>
        </authorList>
    </citation>
    <scope>NUCLEOTIDE SEQUENCE [LARGE SCALE GENOMIC DNA]</scope>
    <source>
        <strain evidence="3">AR-01</strain>
    </source>
</reference>
<comment type="caution">
    <text evidence="3">The sequence shown here is derived from an EMBL/GenBank/DDBJ whole genome shotgun (WGS) entry which is preliminary data.</text>
</comment>
<dbReference type="EMBL" id="JACEIK010000934">
    <property type="protein sequence ID" value="MCD7464038.1"/>
    <property type="molecule type" value="Genomic_DNA"/>
</dbReference>
<dbReference type="InterPro" id="IPR046960">
    <property type="entry name" value="PPR_At4g14850-like_plant"/>
</dbReference>
<dbReference type="Proteomes" id="UP000823775">
    <property type="component" value="Unassembled WGS sequence"/>
</dbReference>
<organism evidence="3 4">
    <name type="scientific">Datura stramonium</name>
    <name type="common">Jimsonweed</name>
    <name type="synonym">Common thornapple</name>
    <dbReference type="NCBI Taxonomy" id="4076"/>
    <lineage>
        <taxon>Eukaryota</taxon>
        <taxon>Viridiplantae</taxon>
        <taxon>Streptophyta</taxon>
        <taxon>Embryophyta</taxon>
        <taxon>Tracheophyta</taxon>
        <taxon>Spermatophyta</taxon>
        <taxon>Magnoliopsida</taxon>
        <taxon>eudicotyledons</taxon>
        <taxon>Gunneridae</taxon>
        <taxon>Pentapetalae</taxon>
        <taxon>asterids</taxon>
        <taxon>lamiids</taxon>
        <taxon>Solanales</taxon>
        <taxon>Solanaceae</taxon>
        <taxon>Solanoideae</taxon>
        <taxon>Datureae</taxon>
        <taxon>Datura</taxon>
    </lineage>
</organism>
<gene>
    <name evidence="3" type="ORF">HAX54_051957</name>
</gene>
<dbReference type="PANTHER" id="PTHR47926">
    <property type="entry name" value="PENTATRICOPEPTIDE REPEAT-CONTAINING PROTEIN"/>
    <property type="match status" value="1"/>
</dbReference>
<protein>
    <recommendedName>
        <fullName evidence="2">DYW domain-containing protein</fullName>
    </recommendedName>
</protein>
<keyword evidence="4" id="KW-1185">Reference proteome</keyword>
<dbReference type="InterPro" id="IPR046848">
    <property type="entry name" value="E_motif"/>
</dbReference>
<dbReference type="Pfam" id="PF20431">
    <property type="entry name" value="E_motif"/>
    <property type="match status" value="1"/>
</dbReference>
<sequence>MVVAGGSPGLAGACKIHGNVELAEKAIEHLIQLDREDGGYLAIMSNIYANAGRWEDVSKVRKLMKENGIDEIYRRPKRAGHVVSTREVFFDVEEEEKEKALFFHSEKMAVAFGLIATDKMTIIRVVKNLRICPDCHAAMKLISASFERQIVIRDHCFHHFRNGFCSCRDYW</sequence>
<evidence type="ECO:0000259" key="2">
    <source>
        <dbReference type="Pfam" id="PF14432"/>
    </source>
</evidence>
<dbReference type="Pfam" id="PF14432">
    <property type="entry name" value="DYW_deaminase"/>
    <property type="match status" value="1"/>
</dbReference>
<accession>A0ABS8SYZ2</accession>
<evidence type="ECO:0000313" key="4">
    <source>
        <dbReference type="Proteomes" id="UP000823775"/>
    </source>
</evidence>
<evidence type="ECO:0000256" key="1">
    <source>
        <dbReference type="ARBA" id="ARBA00006643"/>
    </source>
</evidence>
<name>A0ABS8SYZ2_DATST</name>